<evidence type="ECO:0000313" key="2">
    <source>
        <dbReference type="EMBL" id="WAR45912.1"/>
    </source>
</evidence>
<evidence type="ECO:0008006" key="4">
    <source>
        <dbReference type="Google" id="ProtNLM"/>
    </source>
</evidence>
<organism evidence="2 3">
    <name type="scientific">Methylomonas rapida</name>
    <dbReference type="NCBI Taxonomy" id="2963939"/>
    <lineage>
        <taxon>Bacteria</taxon>
        <taxon>Pseudomonadati</taxon>
        <taxon>Pseudomonadota</taxon>
        <taxon>Gammaproteobacteria</taxon>
        <taxon>Methylococcales</taxon>
        <taxon>Methylococcaceae</taxon>
        <taxon>Methylomonas</taxon>
    </lineage>
</organism>
<keyword evidence="1" id="KW-0732">Signal</keyword>
<name>A0ABY7GN17_9GAMM</name>
<accession>A0ABY7GN17</accession>
<feature type="signal peptide" evidence="1">
    <location>
        <begin position="1"/>
        <end position="22"/>
    </location>
</feature>
<sequence>MQKFLASTLGVIALTVAFTTHAEPSATANIPEKVSSNILKRHPQAQGLQASYETHFGQKLLEVRFKDESGQEVMELFNDKDHLFTNEVTVENHNDIFPPVIATLKKEFPGYSIQKAELIANPNGTGEEYEIYLTADGKNWKVFLNGHGAIQSKQQLTD</sequence>
<proteinExistence type="predicted"/>
<feature type="chain" id="PRO_5047391127" description="Beta-lactamase-inhibitor-like PepSY-like domain-containing protein" evidence="1">
    <location>
        <begin position="23"/>
        <end position="158"/>
    </location>
</feature>
<reference evidence="2" key="1">
    <citation type="submission" date="2022-11" db="EMBL/GenBank/DDBJ databases">
        <title>Methylomonas rapida sp. nov., Carotenoid-Producing Obligate Methanotrophs with High Growth Characteristics and Biotechnological Potential.</title>
        <authorList>
            <person name="Tikhonova E.N."/>
            <person name="Suleimanov R.Z."/>
            <person name="Miroshnikov K."/>
            <person name="Oshkin I.Y."/>
            <person name="Belova S.E."/>
            <person name="Danilova O.V."/>
            <person name="Ashikhmin A."/>
            <person name="Konopkin A."/>
            <person name="But S.Y."/>
            <person name="Khmelenina V.N."/>
            <person name="Kuznetsov N."/>
            <person name="Pimenov N.V."/>
            <person name="Dedysh S.N."/>
        </authorList>
    </citation>
    <scope>NUCLEOTIDE SEQUENCE</scope>
    <source>
        <strain evidence="2">MP1</strain>
    </source>
</reference>
<evidence type="ECO:0000256" key="1">
    <source>
        <dbReference type="SAM" id="SignalP"/>
    </source>
</evidence>
<dbReference type="SUPFAM" id="SSF160574">
    <property type="entry name" value="BT0923-like"/>
    <property type="match status" value="1"/>
</dbReference>
<dbReference type="EMBL" id="CP113517">
    <property type="protein sequence ID" value="WAR45912.1"/>
    <property type="molecule type" value="Genomic_DNA"/>
</dbReference>
<dbReference type="Proteomes" id="UP001162780">
    <property type="component" value="Chromosome"/>
</dbReference>
<dbReference type="RefSeq" id="WP_255186819.1">
    <property type="nucleotide sequence ID" value="NZ_CP113517.1"/>
</dbReference>
<dbReference type="Gene3D" id="3.10.450.360">
    <property type="match status" value="1"/>
</dbReference>
<gene>
    <name evidence="2" type="ORF">NM686_005185</name>
</gene>
<keyword evidence="3" id="KW-1185">Reference proteome</keyword>
<evidence type="ECO:0000313" key="3">
    <source>
        <dbReference type="Proteomes" id="UP001162780"/>
    </source>
</evidence>
<protein>
    <recommendedName>
        <fullName evidence="4">Beta-lactamase-inhibitor-like PepSY-like domain-containing protein</fullName>
    </recommendedName>
</protein>